<name>A0A024G3H5_9STRA</name>
<proteinExistence type="predicted"/>
<comment type="caution">
    <text evidence="1">The sequence shown here is derived from an EMBL/GenBank/DDBJ whole genome shotgun (WGS) entry which is preliminary data.</text>
</comment>
<dbReference type="Proteomes" id="UP000053237">
    <property type="component" value="Unassembled WGS sequence"/>
</dbReference>
<dbReference type="InParanoid" id="A0A024G3H5"/>
<evidence type="ECO:0000313" key="2">
    <source>
        <dbReference type="Proteomes" id="UP000053237"/>
    </source>
</evidence>
<dbReference type="EMBL" id="CAIX01000018">
    <property type="protein sequence ID" value="CCI41373.1"/>
    <property type="molecule type" value="Genomic_DNA"/>
</dbReference>
<gene>
    <name evidence="1" type="ORF">BN9_021570</name>
</gene>
<keyword evidence="2" id="KW-1185">Reference proteome</keyword>
<evidence type="ECO:0000313" key="1">
    <source>
        <dbReference type="EMBL" id="CCI41373.1"/>
    </source>
</evidence>
<reference evidence="1 2" key="1">
    <citation type="submission" date="2012-05" db="EMBL/GenBank/DDBJ databases">
        <title>Recombination and specialization in a pathogen metapopulation.</title>
        <authorList>
            <person name="Gardiner A."/>
            <person name="Kemen E."/>
            <person name="Schultz-Larsen T."/>
            <person name="MacLean D."/>
            <person name="Van Oosterhout C."/>
            <person name="Jones J.D.G."/>
        </authorList>
    </citation>
    <scope>NUCLEOTIDE SEQUENCE [LARGE SCALE GENOMIC DNA]</scope>
    <source>
        <strain evidence="1 2">Ac Nc2</strain>
    </source>
</reference>
<protein>
    <submittedName>
        <fullName evidence="1">Uncharacterized protein</fullName>
    </submittedName>
</protein>
<sequence length="125" mass="14389">MVIQTTSILHKSGSTKLTSRGFLSANSTFHKFLNPYLTLVRVRAYYNQHGSSSDAASLTDRNITPIDLYLILNGKREKKFRRLLFQKETLLAIWCWKEILESFRNTMHSQVAHAKKDVLVCCLVN</sequence>
<dbReference type="AlphaFoldDB" id="A0A024G3H5"/>
<organism evidence="1 2">
    <name type="scientific">Albugo candida</name>
    <dbReference type="NCBI Taxonomy" id="65357"/>
    <lineage>
        <taxon>Eukaryota</taxon>
        <taxon>Sar</taxon>
        <taxon>Stramenopiles</taxon>
        <taxon>Oomycota</taxon>
        <taxon>Peronosporomycetes</taxon>
        <taxon>Albuginales</taxon>
        <taxon>Albuginaceae</taxon>
        <taxon>Albugo</taxon>
    </lineage>
</organism>
<accession>A0A024G3H5</accession>